<evidence type="ECO:0000256" key="11">
    <source>
        <dbReference type="SAM" id="SignalP"/>
    </source>
</evidence>
<dbReference type="PRINTS" id="PR00134">
    <property type="entry name" value="GLHYDRLASE10"/>
</dbReference>
<keyword evidence="7 10" id="KW-0378">Hydrolase</keyword>
<evidence type="ECO:0000313" key="14">
    <source>
        <dbReference type="Proteomes" id="UP001391051"/>
    </source>
</evidence>
<dbReference type="PROSITE" id="PS51760">
    <property type="entry name" value="GH10_2"/>
    <property type="match status" value="1"/>
</dbReference>
<evidence type="ECO:0000256" key="6">
    <source>
        <dbReference type="ARBA" id="ARBA00022651"/>
    </source>
</evidence>
<evidence type="ECO:0000256" key="5">
    <source>
        <dbReference type="ARBA" id="ARBA00022525"/>
    </source>
</evidence>
<dbReference type="SMART" id="SM00633">
    <property type="entry name" value="Glyco_10"/>
    <property type="match status" value="1"/>
</dbReference>
<evidence type="ECO:0000259" key="12">
    <source>
        <dbReference type="PROSITE" id="PS51760"/>
    </source>
</evidence>
<dbReference type="Pfam" id="PF00331">
    <property type="entry name" value="Glyco_hydro_10"/>
    <property type="match status" value="1"/>
</dbReference>
<dbReference type="EC" id="3.2.1.8" evidence="10"/>
<dbReference type="PANTHER" id="PTHR31490:SF35">
    <property type="entry name" value="ENDO-1,4-BETA-XYLANASE"/>
    <property type="match status" value="1"/>
</dbReference>
<proteinExistence type="inferred from homology"/>
<keyword evidence="6" id="KW-0858">Xylan degradation</keyword>
<keyword evidence="9 10" id="KW-0624">Polysaccharide degradation</keyword>
<evidence type="ECO:0000256" key="8">
    <source>
        <dbReference type="ARBA" id="ARBA00023277"/>
    </source>
</evidence>
<comment type="pathway">
    <text evidence="3">Glycan degradation; xylan degradation.</text>
</comment>
<dbReference type="GeneID" id="92071999"/>
<dbReference type="EMBL" id="JAQQWE010000002">
    <property type="protein sequence ID" value="KAK7961890.1"/>
    <property type="molecule type" value="Genomic_DNA"/>
</dbReference>
<dbReference type="Gene3D" id="3.20.20.80">
    <property type="entry name" value="Glycosidases"/>
    <property type="match status" value="1"/>
</dbReference>
<dbReference type="InterPro" id="IPR044846">
    <property type="entry name" value="GH10"/>
</dbReference>
<comment type="subcellular location">
    <subcellularLocation>
        <location evidence="2">Secreted</location>
    </subcellularLocation>
</comment>
<gene>
    <name evidence="13" type="ORF">PG986_002715</name>
</gene>
<evidence type="ECO:0000256" key="1">
    <source>
        <dbReference type="ARBA" id="ARBA00000681"/>
    </source>
</evidence>
<dbReference type="RefSeq" id="XP_066704001.1">
    <property type="nucleotide sequence ID" value="XM_066838937.1"/>
</dbReference>
<comment type="caution">
    <text evidence="13">The sequence shown here is derived from an EMBL/GenBank/DDBJ whole genome shotgun (WGS) entry which is preliminary data.</text>
</comment>
<keyword evidence="10" id="KW-0326">Glycosidase</keyword>
<evidence type="ECO:0000256" key="10">
    <source>
        <dbReference type="RuleBase" id="RU361174"/>
    </source>
</evidence>
<dbReference type="PANTHER" id="PTHR31490">
    <property type="entry name" value="GLYCOSYL HYDROLASE"/>
    <property type="match status" value="1"/>
</dbReference>
<dbReference type="InterPro" id="IPR001000">
    <property type="entry name" value="GH10_dom"/>
</dbReference>
<organism evidence="13 14">
    <name type="scientific">Apiospora aurea</name>
    <dbReference type="NCBI Taxonomy" id="335848"/>
    <lineage>
        <taxon>Eukaryota</taxon>
        <taxon>Fungi</taxon>
        <taxon>Dikarya</taxon>
        <taxon>Ascomycota</taxon>
        <taxon>Pezizomycotina</taxon>
        <taxon>Sordariomycetes</taxon>
        <taxon>Xylariomycetidae</taxon>
        <taxon>Amphisphaeriales</taxon>
        <taxon>Apiosporaceae</taxon>
        <taxon>Apiospora</taxon>
    </lineage>
</organism>
<evidence type="ECO:0000313" key="13">
    <source>
        <dbReference type="EMBL" id="KAK7961890.1"/>
    </source>
</evidence>
<feature type="chain" id="PRO_5046539334" description="Beta-xylanase" evidence="11">
    <location>
        <begin position="24"/>
        <end position="402"/>
    </location>
</feature>
<protein>
    <recommendedName>
        <fullName evidence="10">Beta-xylanase</fullName>
        <ecNumber evidence="10">3.2.1.8</ecNumber>
    </recommendedName>
</protein>
<keyword evidence="14" id="KW-1185">Reference proteome</keyword>
<keyword evidence="5" id="KW-0964">Secreted</keyword>
<comment type="catalytic activity">
    <reaction evidence="1 10">
        <text>Endohydrolysis of (1-&gt;4)-beta-D-xylosidic linkages in xylans.</text>
        <dbReference type="EC" id="3.2.1.8"/>
    </reaction>
</comment>
<keyword evidence="8 10" id="KW-0119">Carbohydrate metabolism</keyword>
<dbReference type="SUPFAM" id="SSF51445">
    <property type="entry name" value="(Trans)glycosidases"/>
    <property type="match status" value="1"/>
</dbReference>
<evidence type="ECO:0000256" key="7">
    <source>
        <dbReference type="ARBA" id="ARBA00022801"/>
    </source>
</evidence>
<evidence type="ECO:0000256" key="4">
    <source>
        <dbReference type="ARBA" id="ARBA00007495"/>
    </source>
</evidence>
<name>A0ABR1QPL3_9PEZI</name>
<dbReference type="Proteomes" id="UP001391051">
    <property type="component" value="Unassembled WGS sequence"/>
</dbReference>
<keyword evidence="11" id="KW-0732">Signal</keyword>
<evidence type="ECO:0000256" key="3">
    <source>
        <dbReference type="ARBA" id="ARBA00004851"/>
    </source>
</evidence>
<comment type="similarity">
    <text evidence="4 10">Belongs to the glycosyl hydrolase 10 (cellulase F) family.</text>
</comment>
<feature type="domain" description="GH10" evidence="12">
    <location>
        <begin position="22"/>
        <end position="330"/>
    </location>
</feature>
<sequence length="402" mass="42546">MRLFNSPAVTATALLALSSGVTAQLNQLAKAAGKLYLGTAIHGEDLNDSSQQKYLGDSNDFGQATPGNEMKWDATEPNRGQFTFGNGDKIANFASSHGQMLRCHTLVWYAQLPGWVQNGNWDKDSLTSVINTHISNVVGHYKGKCYAWDVVNEALNEDGSYRNNPFLRVLGDSYFAIAFDAAAKADPNTKLYYNDYNLETLSPKHRGAVKIVQLVRAAGKRIDGVGMQAHLIVGQSPPPPPSNPSCVAFTELDIRFPSLPATSAGLQQQAADYGAVTAACLAVEGCVGITTWGFSDAHSWVPGTFPGNGDALLYDRNYQKKPAYSAISSILAAAKTSGGGGGGGTAVPTTTLVTSTTTATQPPPATTTAGNGGGGCVSPQWAQCGLERMQDLRFGFDVQVQQ</sequence>
<accession>A0ABR1QPL3</accession>
<dbReference type="InterPro" id="IPR017853">
    <property type="entry name" value="GH"/>
</dbReference>
<reference evidence="13 14" key="1">
    <citation type="submission" date="2023-01" db="EMBL/GenBank/DDBJ databases">
        <title>Analysis of 21 Apiospora genomes using comparative genomics revels a genus with tremendous synthesis potential of carbohydrate active enzymes and secondary metabolites.</title>
        <authorList>
            <person name="Sorensen T."/>
        </authorList>
    </citation>
    <scope>NUCLEOTIDE SEQUENCE [LARGE SCALE GENOMIC DNA]</scope>
    <source>
        <strain evidence="13 14">CBS 24483</strain>
    </source>
</reference>
<feature type="signal peptide" evidence="11">
    <location>
        <begin position="1"/>
        <end position="23"/>
    </location>
</feature>
<evidence type="ECO:0000256" key="2">
    <source>
        <dbReference type="ARBA" id="ARBA00004613"/>
    </source>
</evidence>
<evidence type="ECO:0000256" key="9">
    <source>
        <dbReference type="ARBA" id="ARBA00023326"/>
    </source>
</evidence>